<evidence type="ECO:0000313" key="3">
    <source>
        <dbReference type="Proteomes" id="UP001189000"/>
    </source>
</evidence>
<feature type="compositionally biased region" description="Basic and acidic residues" evidence="1">
    <location>
        <begin position="24"/>
        <end position="34"/>
    </location>
</feature>
<protein>
    <submittedName>
        <fullName evidence="2">Uncharacterized protein</fullName>
    </submittedName>
</protein>
<evidence type="ECO:0000313" key="2">
    <source>
        <dbReference type="EMBL" id="MDV3664933.1"/>
    </source>
</evidence>
<evidence type="ECO:0000256" key="1">
    <source>
        <dbReference type="SAM" id="MobiDB-lite"/>
    </source>
</evidence>
<reference evidence="2" key="1">
    <citation type="submission" date="2023-02" db="EMBL/GenBank/DDBJ databases">
        <title>Elizabethkingia anophelis draft genomes.</title>
        <authorList>
            <person name="Nicholson A.C."/>
            <person name="Whitney A.M."/>
            <person name="Humrighouse B.W."/>
            <person name="Villarma A."/>
            <person name="Bell M."/>
            <person name="Mcquiston J."/>
        </authorList>
    </citation>
    <scope>NUCLEOTIDE SEQUENCE</scope>
    <source>
        <strain evidence="2">B4955</strain>
    </source>
</reference>
<sequence length="117" mass="11849">MKKVLIYAGIAIVAINLLSGKSVKDIIPDGKPKPDASTGGKGGISLPSDLTVKPGVDTGPKVGDGISVTPPVTPKPQVPPTTAPVTPLPVVVPPPYIQTDPKTGNSVIVTGPIISDW</sequence>
<name>A0AAE4P1V3_9FLAO</name>
<feature type="region of interest" description="Disordered" evidence="1">
    <location>
        <begin position="24"/>
        <end position="86"/>
    </location>
</feature>
<feature type="compositionally biased region" description="Pro residues" evidence="1">
    <location>
        <begin position="71"/>
        <end position="86"/>
    </location>
</feature>
<comment type="caution">
    <text evidence="2">The sequence shown here is derived from an EMBL/GenBank/DDBJ whole genome shotgun (WGS) entry which is preliminary data.</text>
</comment>
<organism evidence="2 3">
    <name type="scientific">Elizabethkingia anophelis</name>
    <dbReference type="NCBI Taxonomy" id="1117645"/>
    <lineage>
        <taxon>Bacteria</taxon>
        <taxon>Pseudomonadati</taxon>
        <taxon>Bacteroidota</taxon>
        <taxon>Flavobacteriia</taxon>
        <taxon>Flavobacteriales</taxon>
        <taxon>Weeksellaceae</taxon>
        <taxon>Elizabethkingia</taxon>
    </lineage>
</organism>
<gene>
    <name evidence="2" type="ORF">CMU51_12785</name>
</gene>
<accession>A0AAE4P1V3</accession>
<dbReference type="EMBL" id="NWGY01000013">
    <property type="protein sequence ID" value="MDV3664933.1"/>
    <property type="molecule type" value="Genomic_DNA"/>
</dbReference>
<dbReference type="RefSeq" id="WP_078677202.1">
    <property type="nucleotide sequence ID" value="NZ_MAHR01000011.1"/>
</dbReference>
<dbReference type="AlphaFoldDB" id="A0AAE4P1V3"/>
<dbReference type="Proteomes" id="UP001189000">
    <property type="component" value="Unassembled WGS sequence"/>
</dbReference>
<proteinExistence type="predicted"/>